<dbReference type="STRING" id="564198.BST17_02660"/>
<dbReference type="OrthoDB" id="2156220at2"/>
<proteinExistence type="predicted"/>
<dbReference type="AlphaFoldDB" id="A0A1W9Z2P9"/>
<gene>
    <name evidence="1" type="ORF">BST17_02660</name>
</gene>
<dbReference type="Gene3D" id="3.20.80.10">
    <property type="entry name" value="Regulatory factor, effector binding domain"/>
    <property type="match status" value="1"/>
</dbReference>
<organism evidence="1 2">
    <name type="scientific">Mycolicibacterium bacteremicum</name>
    <name type="common">Mycobacterium bacteremicum</name>
    <dbReference type="NCBI Taxonomy" id="564198"/>
    <lineage>
        <taxon>Bacteria</taxon>
        <taxon>Bacillati</taxon>
        <taxon>Actinomycetota</taxon>
        <taxon>Actinomycetes</taxon>
        <taxon>Mycobacteriales</taxon>
        <taxon>Mycobacteriaceae</taxon>
        <taxon>Mycolicibacterium</taxon>
    </lineage>
</organism>
<comment type="caution">
    <text evidence="1">The sequence shown here is derived from an EMBL/GenBank/DDBJ whole genome shotgun (WGS) entry which is preliminary data.</text>
</comment>
<sequence length="205" mass="22216">MTRLAKLAGQIGESVLSVAGIRTVEEPRHISRALTGGVEIRRYGRRIAAETTVVGERDDALNAGFRTLAGYIFGGNRSRTEIAMTAPVSQQSGAQKIAMTAPVSQSGSGEDGWTIRFFMPSQWTLQTLPEPDDDDVRLVSVPAETVAVLRFTGDRGPAAVARRTGDLLETLDAHGIEPAGEAVAWFYDPPWTLPFLRRNEVVVPI</sequence>
<dbReference type="PANTHER" id="PTHR11220:SF58">
    <property type="entry name" value="SOUL HEME-BINDING FAMILY PROTEIN"/>
    <property type="match status" value="1"/>
</dbReference>
<protein>
    <submittedName>
        <fullName evidence="1">Heme-binding protein</fullName>
    </submittedName>
</protein>
<dbReference type="RefSeq" id="WP_083055395.1">
    <property type="nucleotide sequence ID" value="NZ_JACKVM010000008.1"/>
</dbReference>
<accession>A0A1W9Z2P9</accession>
<reference evidence="1 2" key="1">
    <citation type="submission" date="2017-02" db="EMBL/GenBank/DDBJ databases">
        <title>The new phylogeny of genus Mycobacterium.</title>
        <authorList>
            <person name="Tortoli E."/>
            <person name="Trovato A."/>
            <person name="Cirillo D.M."/>
        </authorList>
    </citation>
    <scope>NUCLEOTIDE SEQUENCE [LARGE SCALE GENOMIC DNA]</scope>
    <source>
        <strain evidence="1 2">DSM 45578</strain>
    </source>
</reference>
<dbReference type="InterPro" id="IPR011256">
    <property type="entry name" value="Reg_factor_effector_dom_sf"/>
</dbReference>
<evidence type="ECO:0000313" key="1">
    <source>
        <dbReference type="EMBL" id="ORA06575.1"/>
    </source>
</evidence>
<evidence type="ECO:0000313" key="2">
    <source>
        <dbReference type="Proteomes" id="UP000192366"/>
    </source>
</evidence>
<name>A0A1W9Z2P9_MYCBA</name>
<dbReference type="Pfam" id="PF04832">
    <property type="entry name" value="SOUL"/>
    <property type="match status" value="1"/>
</dbReference>
<dbReference type="EMBL" id="MVHJ01000002">
    <property type="protein sequence ID" value="ORA06575.1"/>
    <property type="molecule type" value="Genomic_DNA"/>
</dbReference>
<keyword evidence="2" id="KW-1185">Reference proteome</keyword>
<dbReference type="InterPro" id="IPR006917">
    <property type="entry name" value="SOUL_heme-bd"/>
</dbReference>
<dbReference type="SUPFAM" id="SSF55136">
    <property type="entry name" value="Probable bacterial effector-binding domain"/>
    <property type="match status" value="1"/>
</dbReference>
<dbReference type="Proteomes" id="UP000192366">
    <property type="component" value="Unassembled WGS sequence"/>
</dbReference>
<dbReference type="PANTHER" id="PTHR11220">
    <property type="entry name" value="HEME-BINDING PROTEIN-RELATED"/>
    <property type="match status" value="1"/>
</dbReference>